<evidence type="ECO:0000313" key="11">
    <source>
        <dbReference type="EMBL" id="MFB9376686.1"/>
    </source>
</evidence>
<keyword evidence="12" id="KW-1185">Reference proteome</keyword>
<accession>A0ABV5LRG3</accession>
<dbReference type="Proteomes" id="UP001589748">
    <property type="component" value="Unassembled WGS sequence"/>
</dbReference>
<keyword evidence="5" id="KW-0997">Cell inner membrane</keyword>
<comment type="similarity">
    <text evidence="2 9">Belongs to the ABC-2 integral membrane protein family.</text>
</comment>
<keyword evidence="6 9" id="KW-0812">Transmembrane</keyword>
<keyword evidence="8 9" id="KW-0472">Membrane</keyword>
<comment type="caution">
    <text evidence="11">The sequence shown here is derived from an EMBL/GenBank/DDBJ whole genome shotgun (WGS) entry which is preliminary data.</text>
</comment>
<evidence type="ECO:0000256" key="9">
    <source>
        <dbReference type="RuleBase" id="RU361157"/>
    </source>
</evidence>
<feature type="transmembrane region" description="Helical" evidence="9">
    <location>
        <begin position="264"/>
        <end position="286"/>
    </location>
</feature>
<comment type="subcellular location">
    <subcellularLocation>
        <location evidence="1">Cell inner membrane</location>
        <topology evidence="1">Multi-pass membrane protein</topology>
    </subcellularLocation>
    <subcellularLocation>
        <location evidence="9">Cell membrane</location>
        <topology evidence="9">Multi-pass membrane protein</topology>
    </subcellularLocation>
</comment>
<feature type="transmembrane region" description="Helical" evidence="9">
    <location>
        <begin position="165"/>
        <end position="187"/>
    </location>
</feature>
<evidence type="ECO:0000256" key="5">
    <source>
        <dbReference type="ARBA" id="ARBA00022519"/>
    </source>
</evidence>
<name>A0ABV5LRG3_9ACTN</name>
<feature type="transmembrane region" description="Helical" evidence="9">
    <location>
        <begin position="54"/>
        <end position="79"/>
    </location>
</feature>
<dbReference type="RefSeq" id="WP_380135948.1">
    <property type="nucleotide sequence ID" value="NZ_JBHLUI010000003.1"/>
</dbReference>
<dbReference type="EMBL" id="JBHMDM010000004">
    <property type="protein sequence ID" value="MFB9376686.1"/>
    <property type="molecule type" value="Genomic_DNA"/>
</dbReference>
<evidence type="ECO:0000256" key="2">
    <source>
        <dbReference type="ARBA" id="ARBA00007783"/>
    </source>
</evidence>
<gene>
    <name evidence="11" type="ORF">ACFFVI_06865</name>
</gene>
<dbReference type="Pfam" id="PF01061">
    <property type="entry name" value="ABC2_membrane"/>
    <property type="match status" value="1"/>
</dbReference>
<proteinExistence type="inferred from homology"/>
<feature type="transmembrane region" description="Helical" evidence="9">
    <location>
        <begin position="199"/>
        <end position="220"/>
    </location>
</feature>
<evidence type="ECO:0000256" key="7">
    <source>
        <dbReference type="ARBA" id="ARBA00022989"/>
    </source>
</evidence>
<evidence type="ECO:0000256" key="3">
    <source>
        <dbReference type="ARBA" id="ARBA00022448"/>
    </source>
</evidence>
<evidence type="ECO:0000256" key="4">
    <source>
        <dbReference type="ARBA" id="ARBA00022475"/>
    </source>
</evidence>
<keyword evidence="4 9" id="KW-1003">Cell membrane</keyword>
<keyword evidence="7 9" id="KW-1133">Transmembrane helix</keyword>
<dbReference type="PROSITE" id="PS51012">
    <property type="entry name" value="ABC_TM2"/>
    <property type="match status" value="1"/>
</dbReference>
<dbReference type="InterPro" id="IPR047817">
    <property type="entry name" value="ABC2_TM_bact-type"/>
</dbReference>
<evidence type="ECO:0000256" key="1">
    <source>
        <dbReference type="ARBA" id="ARBA00004429"/>
    </source>
</evidence>
<dbReference type="InterPro" id="IPR013525">
    <property type="entry name" value="ABC2_TM"/>
</dbReference>
<feature type="transmembrane region" description="Helical" evidence="9">
    <location>
        <begin position="85"/>
        <end position="102"/>
    </location>
</feature>
<evidence type="ECO:0000256" key="6">
    <source>
        <dbReference type="ARBA" id="ARBA00022692"/>
    </source>
</evidence>
<sequence length="297" mass="33088">MSASTPATPTAGGADLDGFVVPGRGRGLLDVLHRRYLLKLLVRKELRVRYQGSFLGLLWSYVKPAVQFAVFYFALGVFLGQNDAIPFYAVYLFSGIVVINFFSETFGNATRSVVHNAPLVKKIYLPRELFPVSSMWVAMVHFVPQMVILLIGAIAVGWVPTVTQLLGGVLGLLTIAALSIGLGLFFGSINVLFRDFENIVDLMLLVVTWTSPVLYTWNLVYEKVPGWLWEIYQLNPVTAAVELFHYAFWFGATDGRADRLPPNLLFHGLLALVVSLVILAIGQFTFRRLEGRFAQEL</sequence>
<organism evidence="11 12">
    <name type="scientific">Kineococcus gynurae</name>
    <dbReference type="NCBI Taxonomy" id="452979"/>
    <lineage>
        <taxon>Bacteria</taxon>
        <taxon>Bacillati</taxon>
        <taxon>Actinomycetota</taxon>
        <taxon>Actinomycetes</taxon>
        <taxon>Kineosporiales</taxon>
        <taxon>Kineosporiaceae</taxon>
        <taxon>Kineococcus</taxon>
    </lineage>
</organism>
<evidence type="ECO:0000256" key="8">
    <source>
        <dbReference type="ARBA" id="ARBA00023136"/>
    </source>
</evidence>
<keyword evidence="3 9" id="KW-0813">Transport</keyword>
<dbReference type="PANTHER" id="PTHR30413">
    <property type="entry name" value="INNER MEMBRANE TRANSPORT PERMEASE"/>
    <property type="match status" value="1"/>
</dbReference>
<feature type="transmembrane region" description="Helical" evidence="9">
    <location>
        <begin position="136"/>
        <end position="159"/>
    </location>
</feature>
<feature type="domain" description="ABC transmembrane type-2" evidence="10">
    <location>
        <begin position="55"/>
        <end position="289"/>
    </location>
</feature>
<evidence type="ECO:0000259" key="10">
    <source>
        <dbReference type="PROSITE" id="PS51012"/>
    </source>
</evidence>
<evidence type="ECO:0000313" key="12">
    <source>
        <dbReference type="Proteomes" id="UP001589748"/>
    </source>
</evidence>
<reference evidence="11 12" key="1">
    <citation type="submission" date="2024-09" db="EMBL/GenBank/DDBJ databases">
        <authorList>
            <person name="Sun Q."/>
            <person name="Mori K."/>
        </authorList>
    </citation>
    <scope>NUCLEOTIDE SEQUENCE [LARGE SCALE GENOMIC DNA]</scope>
    <source>
        <strain evidence="11 12">TISTR 1856</strain>
    </source>
</reference>
<protein>
    <recommendedName>
        <fullName evidence="9">Transport permease protein</fullName>
    </recommendedName>
</protein>
<dbReference type="PANTHER" id="PTHR30413:SF8">
    <property type="entry name" value="TRANSPORT PERMEASE PROTEIN"/>
    <property type="match status" value="1"/>
</dbReference>